<comment type="caution">
    <text evidence="22">The sequence shown here is derived from an EMBL/GenBank/DDBJ whole genome shotgun (WGS) entry which is preliminary data.</text>
</comment>
<dbReference type="InterPro" id="IPR017441">
    <property type="entry name" value="Protein_kinase_ATP_BS"/>
</dbReference>
<dbReference type="InterPro" id="IPR000719">
    <property type="entry name" value="Prot_kinase_dom"/>
</dbReference>
<keyword evidence="9" id="KW-0677">Repeat</keyword>
<evidence type="ECO:0000256" key="20">
    <source>
        <dbReference type="SAM" id="SignalP"/>
    </source>
</evidence>
<evidence type="ECO:0000256" key="3">
    <source>
        <dbReference type="ARBA" id="ARBA00008684"/>
    </source>
</evidence>
<dbReference type="Proteomes" id="UP001370490">
    <property type="component" value="Unassembled WGS sequence"/>
</dbReference>
<dbReference type="FunFam" id="3.30.200.20:FF:000748">
    <property type="entry name" value="LRR receptor-like serine/threonine-protein kinase RCH1"/>
    <property type="match status" value="1"/>
</dbReference>
<evidence type="ECO:0000256" key="14">
    <source>
        <dbReference type="ARBA" id="ARBA00023136"/>
    </source>
</evidence>
<dbReference type="SUPFAM" id="SSF52058">
    <property type="entry name" value="L domain-like"/>
    <property type="match status" value="1"/>
</dbReference>
<dbReference type="GO" id="GO:0010449">
    <property type="term" value="P:root meristem growth"/>
    <property type="evidence" value="ECO:0007669"/>
    <property type="project" value="UniProtKB-ARBA"/>
</dbReference>
<dbReference type="InterPro" id="IPR003591">
    <property type="entry name" value="Leu-rich_rpt_typical-subtyp"/>
</dbReference>
<dbReference type="SUPFAM" id="SSF56112">
    <property type="entry name" value="Protein kinase-like (PK-like)"/>
    <property type="match status" value="1"/>
</dbReference>
<comment type="subcellular location">
    <subcellularLocation>
        <location evidence="1">Cell membrane</location>
        <topology evidence="1">Single-pass membrane protein</topology>
    </subcellularLocation>
    <subcellularLocation>
        <location evidence="2">Membrane</location>
        <topology evidence="2">Single-pass type I membrane protein</topology>
    </subcellularLocation>
</comment>
<dbReference type="InterPro" id="IPR055414">
    <property type="entry name" value="LRR_R13L4/SHOC2-like"/>
</dbReference>
<evidence type="ECO:0000256" key="12">
    <source>
        <dbReference type="ARBA" id="ARBA00022840"/>
    </source>
</evidence>
<dbReference type="SUPFAM" id="SSF52047">
    <property type="entry name" value="RNI-like"/>
    <property type="match status" value="1"/>
</dbReference>
<dbReference type="InterPro" id="IPR001611">
    <property type="entry name" value="Leu-rich_rpt"/>
</dbReference>
<sequence length="1148" mass="126674">MSIDAIINLLFLLNIALFPAISALNQEGHVLLSWLSTFNSSSSAHFSSWNTTHETPCEWDHIVCSGNGFVSEIRISSINLHTSFPTQLLSFSSLTTLEIVDGNLTGEIPPSIANLSTLVTLNLSFNSLSGKIPKEIGRLSELQILALSSNSFYGAIPSEIGNCSKLKELELFDNQFSGKIPAEMGELISLEIFRAGGNSGIYGQIPMQISNCKSLVFLGLADTGISGQIPSSIGELKNLRTLSLYTTNLTGEIPPQIGNCSALENLFMYENEISGKIPAELGLLRNLHSLLLWQNNLRGSIPEDLGNCSGLSVIDFSLNSLVGKLPQSFANLCKLEGLLLSDNFISGKIPTFIGNFTIMKQLELDNNRFSGEVPSSIGKVRELSLFFAWQNQLTGSIPIELGNCEKLQAVDLSHNFLMGPIPDTLFNLQYLTELLLISNGLSGKLPSNIGSCTNLIRLRLGSNKLTGPIPSAIGLLHSLEFLELSENQLTGEIPLEVGNCTQLQLLDLHGNKLQGGIPFSVKFLQKLNVLVISRNRISGTIPQNFGRLTSLNKLILSENEITGFIPRSLGLCKDLQLLEMSSNKISGSIPEEIGHLQGLDILLNLSWNYLVGPIPDSFTNLSNLANLDLSHNMLSGTLKILGNLNNLVSLDISYNMFSGSVPDTKLFQNLPPKALSGNQDLCIEGKKCQTKKNLHGENLARNFTFCILLSLAITIITIVGVILLLRTHGDALRKHNEEDGLEWDFTPFQKLNFSINEIVPKLSDSNIVGKGCSGVVYRVETPMRQVIAVKKLWPIKNEEPPERDWFSAEVETLGSIRHKNIVRLLGCCNNGKSRLLLFDYVSNGNLATLLHEKELLTDWDSRYKILLGAARGLAYLHHDCFPPIVHRDIKANNILIGPHFEALLADFGLAKLVESGECSRASNTVAGSYGYIAPEYGYSLRITEKSDVYSFGVVMLEVFTGMEPMDQRILDGSHIVKWVHQELKEKHGDITSVLDKQLLLSSSTQLQEMHQVLGVATLCVNINPDERPSMKDVSAMLEEIRNEKDDSEKPSFLGKGTSNPRAEVHCSSFSRSSEHLMSSSSLLVLAVYQLGVTHLLNEKTEERTTGKKGKKKKNLSKVEQQQEMRDYQQSRIRLKIVQVPYLPSKRLW</sequence>
<evidence type="ECO:0000256" key="6">
    <source>
        <dbReference type="ARBA" id="ARBA00022679"/>
    </source>
</evidence>
<feature type="chain" id="PRO_5043028125" evidence="20">
    <location>
        <begin position="24"/>
        <end position="1148"/>
    </location>
</feature>
<dbReference type="EMBL" id="JBAMMX010000006">
    <property type="protein sequence ID" value="KAK6938296.1"/>
    <property type="molecule type" value="Genomic_DNA"/>
</dbReference>
<dbReference type="GO" id="GO:0005886">
    <property type="term" value="C:plasma membrane"/>
    <property type="evidence" value="ECO:0007669"/>
    <property type="project" value="UniProtKB-SubCell"/>
</dbReference>
<dbReference type="Pfam" id="PF08263">
    <property type="entry name" value="LRRNT_2"/>
    <property type="match status" value="1"/>
</dbReference>
<protein>
    <submittedName>
        <fullName evidence="22">Leucine-rich repeat</fullName>
    </submittedName>
</protein>
<dbReference type="Pfam" id="PF00069">
    <property type="entry name" value="Pkinase"/>
    <property type="match status" value="1"/>
</dbReference>
<evidence type="ECO:0000256" key="2">
    <source>
        <dbReference type="ARBA" id="ARBA00004479"/>
    </source>
</evidence>
<keyword evidence="8 20" id="KW-0732">Signal</keyword>
<dbReference type="InterPro" id="IPR013210">
    <property type="entry name" value="LRR_N_plant-typ"/>
</dbReference>
<dbReference type="Gene3D" id="1.10.510.10">
    <property type="entry name" value="Transferase(Phosphotransferase) domain 1"/>
    <property type="match status" value="1"/>
</dbReference>
<dbReference type="FunFam" id="3.80.10.10:FF:000760">
    <property type="entry name" value="LRR receptor-like serine/threonine-protein kinase RCH1"/>
    <property type="match status" value="1"/>
</dbReference>
<dbReference type="GO" id="GO:0001653">
    <property type="term" value="F:peptide receptor activity"/>
    <property type="evidence" value="ECO:0007669"/>
    <property type="project" value="UniProtKB-ARBA"/>
</dbReference>
<dbReference type="Gene3D" id="3.80.10.10">
    <property type="entry name" value="Ribonuclease Inhibitor"/>
    <property type="match status" value="4"/>
</dbReference>
<evidence type="ECO:0000256" key="5">
    <source>
        <dbReference type="ARBA" id="ARBA00022614"/>
    </source>
</evidence>
<dbReference type="Pfam" id="PF00560">
    <property type="entry name" value="LRR_1"/>
    <property type="match status" value="5"/>
</dbReference>
<keyword evidence="14 19" id="KW-0472">Membrane</keyword>
<keyword evidence="23" id="KW-1185">Reference proteome</keyword>
<evidence type="ECO:0000256" key="7">
    <source>
        <dbReference type="ARBA" id="ARBA00022692"/>
    </source>
</evidence>
<dbReference type="PANTHER" id="PTHR27000:SF681">
    <property type="entry name" value="LRR RECEPTOR-LIKE KINASE"/>
    <property type="match status" value="1"/>
</dbReference>
<keyword evidence="11" id="KW-0418">Kinase</keyword>
<dbReference type="AlphaFoldDB" id="A0AAN8ZHL8"/>
<accession>A0AAN8ZHL8</accession>
<keyword evidence="4" id="KW-0723">Serine/threonine-protein kinase</keyword>
<keyword evidence="12 17" id="KW-0067">ATP-binding</keyword>
<evidence type="ECO:0000256" key="18">
    <source>
        <dbReference type="SAM" id="MobiDB-lite"/>
    </source>
</evidence>
<dbReference type="PROSITE" id="PS50011">
    <property type="entry name" value="PROTEIN_KINASE_DOM"/>
    <property type="match status" value="1"/>
</dbReference>
<evidence type="ECO:0000256" key="15">
    <source>
        <dbReference type="ARBA" id="ARBA00023170"/>
    </source>
</evidence>
<comment type="similarity">
    <text evidence="3">Belongs to the protein kinase superfamily. Ser/Thr protein kinase family.</text>
</comment>
<keyword evidence="5" id="KW-0433">Leucine-rich repeat</keyword>
<feature type="compositionally biased region" description="Basic residues" evidence="18">
    <location>
        <begin position="1106"/>
        <end position="1115"/>
    </location>
</feature>
<keyword evidence="16" id="KW-0325">Glycoprotein</keyword>
<organism evidence="22 23">
    <name type="scientific">Dillenia turbinata</name>
    <dbReference type="NCBI Taxonomy" id="194707"/>
    <lineage>
        <taxon>Eukaryota</taxon>
        <taxon>Viridiplantae</taxon>
        <taxon>Streptophyta</taxon>
        <taxon>Embryophyta</taxon>
        <taxon>Tracheophyta</taxon>
        <taxon>Spermatophyta</taxon>
        <taxon>Magnoliopsida</taxon>
        <taxon>eudicotyledons</taxon>
        <taxon>Gunneridae</taxon>
        <taxon>Pentapetalae</taxon>
        <taxon>Dilleniales</taxon>
        <taxon>Dilleniaceae</taxon>
        <taxon>Dillenia</taxon>
    </lineage>
</organism>
<dbReference type="InterPro" id="IPR008271">
    <property type="entry name" value="Ser/Thr_kinase_AS"/>
</dbReference>
<evidence type="ECO:0000256" key="13">
    <source>
        <dbReference type="ARBA" id="ARBA00022989"/>
    </source>
</evidence>
<feature type="signal peptide" evidence="20">
    <location>
        <begin position="1"/>
        <end position="23"/>
    </location>
</feature>
<dbReference type="Gene3D" id="3.30.200.20">
    <property type="entry name" value="Phosphorylase Kinase, domain 1"/>
    <property type="match status" value="1"/>
</dbReference>
<evidence type="ECO:0000256" key="16">
    <source>
        <dbReference type="ARBA" id="ARBA00023180"/>
    </source>
</evidence>
<dbReference type="FunFam" id="1.10.510.10:FF:000276">
    <property type="entry name" value="LRR receptor-like serine/threonine-protein kinase RCH1"/>
    <property type="match status" value="1"/>
</dbReference>
<dbReference type="SMART" id="SM00220">
    <property type="entry name" value="S_TKc"/>
    <property type="match status" value="1"/>
</dbReference>
<keyword evidence="10 17" id="KW-0547">Nucleotide-binding</keyword>
<dbReference type="GO" id="GO:0004674">
    <property type="term" value="F:protein serine/threonine kinase activity"/>
    <property type="evidence" value="ECO:0007669"/>
    <property type="project" value="UniProtKB-KW"/>
</dbReference>
<dbReference type="InterPro" id="IPR011009">
    <property type="entry name" value="Kinase-like_dom_sf"/>
</dbReference>
<evidence type="ECO:0000259" key="21">
    <source>
        <dbReference type="PROSITE" id="PS50011"/>
    </source>
</evidence>
<dbReference type="InterPro" id="IPR032675">
    <property type="entry name" value="LRR_dom_sf"/>
</dbReference>
<keyword evidence="6" id="KW-0808">Transferase</keyword>
<proteinExistence type="inferred from homology"/>
<evidence type="ECO:0000256" key="11">
    <source>
        <dbReference type="ARBA" id="ARBA00022777"/>
    </source>
</evidence>
<feature type="region of interest" description="Disordered" evidence="18">
    <location>
        <begin position="1099"/>
        <end position="1120"/>
    </location>
</feature>
<feature type="binding site" evidence="17">
    <location>
        <position position="796"/>
    </location>
    <ligand>
        <name>ATP</name>
        <dbReference type="ChEBI" id="CHEBI:30616"/>
    </ligand>
</feature>
<keyword evidence="13 19" id="KW-1133">Transmembrane helix</keyword>
<feature type="transmembrane region" description="Helical" evidence="19">
    <location>
        <begin position="702"/>
        <end position="725"/>
    </location>
</feature>
<dbReference type="SMART" id="SM00369">
    <property type="entry name" value="LRR_TYP"/>
    <property type="match status" value="7"/>
</dbReference>
<keyword evidence="15" id="KW-0675">Receptor</keyword>
<dbReference type="PROSITE" id="PS00108">
    <property type="entry name" value="PROTEIN_KINASE_ST"/>
    <property type="match status" value="1"/>
</dbReference>
<evidence type="ECO:0000256" key="17">
    <source>
        <dbReference type="PROSITE-ProRule" id="PRU10141"/>
    </source>
</evidence>
<dbReference type="GO" id="GO:0005524">
    <property type="term" value="F:ATP binding"/>
    <property type="evidence" value="ECO:0007669"/>
    <property type="project" value="UniProtKB-UniRule"/>
</dbReference>
<gene>
    <name evidence="22" type="ORF">RJ641_031804</name>
</gene>
<evidence type="ECO:0000256" key="1">
    <source>
        <dbReference type="ARBA" id="ARBA00004162"/>
    </source>
</evidence>
<dbReference type="PANTHER" id="PTHR27000">
    <property type="entry name" value="LEUCINE-RICH REPEAT RECEPTOR-LIKE PROTEIN KINASE FAMILY PROTEIN-RELATED"/>
    <property type="match status" value="1"/>
</dbReference>
<reference evidence="22 23" key="1">
    <citation type="submission" date="2023-12" db="EMBL/GenBank/DDBJ databases">
        <title>A high-quality genome assembly for Dillenia turbinata (Dilleniales).</title>
        <authorList>
            <person name="Chanderbali A."/>
        </authorList>
    </citation>
    <scope>NUCLEOTIDE SEQUENCE [LARGE SCALE GENOMIC DNA]</scope>
    <source>
        <strain evidence="22">LSX21</strain>
        <tissue evidence="22">Leaf</tissue>
    </source>
</reference>
<evidence type="ECO:0000256" key="10">
    <source>
        <dbReference type="ARBA" id="ARBA00022741"/>
    </source>
</evidence>
<dbReference type="Pfam" id="PF23598">
    <property type="entry name" value="LRR_14"/>
    <property type="match status" value="1"/>
</dbReference>
<dbReference type="Pfam" id="PF13855">
    <property type="entry name" value="LRR_8"/>
    <property type="match status" value="1"/>
</dbReference>
<evidence type="ECO:0000256" key="9">
    <source>
        <dbReference type="ARBA" id="ARBA00022737"/>
    </source>
</evidence>
<evidence type="ECO:0000256" key="8">
    <source>
        <dbReference type="ARBA" id="ARBA00022729"/>
    </source>
</evidence>
<dbReference type="FunFam" id="3.80.10.10:FF:000472">
    <property type="entry name" value="LRR receptor-like serine/threonine-protein kinase RCH1"/>
    <property type="match status" value="1"/>
</dbReference>
<name>A0AAN8ZHL8_9MAGN</name>
<dbReference type="FunFam" id="3.80.10.10:FF:000333">
    <property type="entry name" value="LRR receptor-like serine/threonine-protein kinase RCH1"/>
    <property type="match status" value="1"/>
</dbReference>
<keyword evidence="7 19" id="KW-0812">Transmembrane</keyword>
<evidence type="ECO:0000313" key="22">
    <source>
        <dbReference type="EMBL" id="KAK6938296.1"/>
    </source>
</evidence>
<evidence type="ECO:0000256" key="4">
    <source>
        <dbReference type="ARBA" id="ARBA00022527"/>
    </source>
</evidence>
<dbReference type="PROSITE" id="PS00107">
    <property type="entry name" value="PROTEIN_KINASE_ATP"/>
    <property type="match status" value="1"/>
</dbReference>
<evidence type="ECO:0000256" key="19">
    <source>
        <dbReference type="SAM" id="Phobius"/>
    </source>
</evidence>
<evidence type="ECO:0000313" key="23">
    <source>
        <dbReference type="Proteomes" id="UP001370490"/>
    </source>
</evidence>
<feature type="region of interest" description="Disordered" evidence="18">
    <location>
        <begin position="1041"/>
        <end position="1063"/>
    </location>
</feature>
<feature type="domain" description="Protein kinase" evidence="21">
    <location>
        <begin position="762"/>
        <end position="1037"/>
    </location>
</feature>